<keyword evidence="2" id="KW-1185">Reference proteome</keyword>
<evidence type="ECO:0008006" key="3">
    <source>
        <dbReference type="Google" id="ProtNLM"/>
    </source>
</evidence>
<reference evidence="1 2" key="1">
    <citation type="submission" date="2012-10" db="EMBL/GenBank/DDBJ databases">
        <authorList>
            <person name="Zafar N."/>
            <person name="Inman J."/>
            <person name="Hall N."/>
            <person name="Lorenzi H."/>
            <person name="Caler E."/>
        </authorList>
    </citation>
    <scope>NUCLEOTIDE SEQUENCE [LARGE SCALE GENOMIC DNA]</scope>
    <source>
        <strain evidence="1 2">IP1</strain>
    </source>
</reference>
<dbReference type="InterPro" id="IPR053139">
    <property type="entry name" value="Surface_bspA-like"/>
</dbReference>
<proteinExistence type="predicted"/>
<dbReference type="GeneID" id="14889288"/>
<dbReference type="InterPro" id="IPR026906">
    <property type="entry name" value="LRR_5"/>
</dbReference>
<dbReference type="PANTHER" id="PTHR45661">
    <property type="entry name" value="SURFACE ANTIGEN"/>
    <property type="match status" value="1"/>
</dbReference>
<dbReference type="KEGG" id="eiv:EIN_505530"/>
<dbReference type="SUPFAM" id="SSF52058">
    <property type="entry name" value="L domain-like"/>
    <property type="match status" value="1"/>
</dbReference>
<dbReference type="Gene3D" id="3.80.10.10">
    <property type="entry name" value="Ribonuclease Inhibitor"/>
    <property type="match status" value="3"/>
</dbReference>
<protein>
    <recommendedName>
        <fullName evidence="3">Leucine rich repeat containing protein BspA family protein</fullName>
    </recommendedName>
</protein>
<accession>A0A0A1U7D6</accession>
<dbReference type="PANTHER" id="PTHR45661:SF3">
    <property type="entry name" value="IG-LIKE DOMAIN-CONTAINING PROTEIN"/>
    <property type="match status" value="1"/>
</dbReference>
<evidence type="ECO:0000313" key="2">
    <source>
        <dbReference type="Proteomes" id="UP000014680"/>
    </source>
</evidence>
<dbReference type="RefSeq" id="XP_004257088.1">
    <property type="nucleotide sequence ID" value="XM_004257040.1"/>
</dbReference>
<dbReference type="AlphaFoldDB" id="A0A0A1U7D6"/>
<name>A0A0A1U7D6_ENTIV</name>
<dbReference type="Proteomes" id="UP000014680">
    <property type="component" value="Unassembled WGS sequence"/>
</dbReference>
<dbReference type="OrthoDB" id="206603at2759"/>
<dbReference type="VEuPathDB" id="AmoebaDB:EIN_505530"/>
<dbReference type="EMBL" id="KB206500">
    <property type="protein sequence ID" value="ELP90317.1"/>
    <property type="molecule type" value="Genomic_DNA"/>
</dbReference>
<dbReference type="Pfam" id="PF13306">
    <property type="entry name" value="LRR_5"/>
    <property type="match status" value="2"/>
</dbReference>
<sequence length="256" mass="29137">MPLGLTNLGIGAFQNVRGITSIHLTTDIDKIKYKTFSGMIDLVEIVSPLDRVEIDDFALEKCDNLVRHPKFVPMKGAWFIDKYLAKFCELKEIVIWKSITEIPRQCYCDVTILESIIFPQSISYIGTNCFRGCTNLKIIEFDPDVIFGRKLVFANLPFLMNINLPNTLTKIRNFMFKNCSRLENITIPVSVKKIGDMAFENCKTLKNMIIPKYVSLVGVWCFKGCDSLVTIQCSSTLSVNQNSLRGIEDCVKFNVY</sequence>
<evidence type="ECO:0000313" key="1">
    <source>
        <dbReference type="EMBL" id="ELP90317.1"/>
    </source>
</evidence>
<organism evidence="1 2">
    <name type="scientific">Entamoeba invadens IP1</name>
    <dbReference type="NCBI Taxonomy" id="370355"/>
    <lineage>
        <taxon>Eukaryota</taxon>
        <taxon>Amoebozoa</taxon>
        <taxon>Evosea</taxon>
        <taxon>Archamoebae</taxon>
        <taxon>Mastigamoebida</taxon>
        <taxon>Entamoebidae</taxon>
        <taxon>Entamoeba</taxon>
    </lineage>
</organism>
<dbReference type="Gene3D" id="3.40.50.12480">
    <property type="match status" value="1"/>
</dbReference>
<dbReference type="InterPro" id="IPR032675">
    <property type="entry name" value="LRR_dom_sf"/>
</dbReference>
<gene>
    <name evidence="1" type="ORF">EIN_505530</name>
</gene>